<dbReference type="AlphaFoldDB" id="A0A1B0BS17"/>
<accession>A0A1B0BS17</accession>
<reference evidence="1" key="2">
    <citation type="submission" date="2020-05" db="UniProtKB">
        <authorList>
            <consortium name="EnsemblMetazoa"/>
        </authorList>
    </citation>
    <scope>IDENTIFICATION</scope>
    <source>
        <strain evidence="1">IAEA</strain>
    </source>
</reference>
<dbReference type="EMBL" id="JXJN01019449">
    <property type="status" value="NOT_ANNOTATED_CDS"/>
    <property type="molecule type" value="Genomic_DNA"/>
</dbReference>
<keyword evidence="2" id="KW-1185">Reference proteome</keyword>
<reference evidence="2" key="1">
    <citation type="submission" date="2015-01" db="EMBL/GenBank/DDBJ databases">
        <authorList>
            <person name="Aksoy S."/>
            <person name="Warren W."/>
            <person name="Wilson R.K."/>
        </authorList>
    </citation>
    <scope>NUCLEOTIDE SEQUENCE [LARGE SCALE GENOMIC DNA]</scope>
    <source>
        <strain evidence="2">IAEA</strain>
    </source>
</reference>
<protein>
    <submittedName>
        <fullName evidence="1">Uncharacterized protein</fullName>
    </submittedName>
</protein>
<dbReference type="VEuPathDB" id="VectorBase:GPPI038812"/>
<dbReference type="EnsemblMetazoa" id="GPPI038812-RA">
    <property type="protein sequence ID" value="GPPI038812-PA"/>
    <property type="gene ID" value="GPPI038812"/>
</dbReference>
<name>A0A1B0BS17_9MUSC</name>
<dbReference type="Proteomes" id="UP000092460">
    <property type="component" value="Unassembled WGS sequence"/>
</dbReference>
<organism evidence="1 2">
    <name type="scientific">Glossina palpalis gambiensis</name>
    <dbReference type="NCBI Taxonomy" id="67801"/>
    <lineage>
        <taxon>Eukaryota</taxon>
        <taxon>Metazoa</taxon>
        <taxon>Ecdysozoa</taxon>
        <taxon>Arthropoda</taxon>
        <taxon>Hexapoda</taxon>
        <taxon>Insecta</taxon>
        <taxon>Pterygota</taxon>
        <taxon>Neoptera</taxon>
        <taxon>Endopterygota</taxon>
        <taxon>Diptera</taxon>
        <taxon>Brachycera</taxon>
        <taxon>Muscomorpha</taxon>
        <taxon>Hippoboscoidea</taxon>
        <taxon>Glossinidae</taxon>
        <taxon>Glossina</taxon>
    </lineage>
</organism>
<sequence length="199" mass="21860">MKGEWSTRRRFNRYFEAANGQQEEEALILIFNPDLGAIIVILQGRNSRSMCLYMNVPNWINIKRFSTAISASASQLFEVSLVLFLLNCKSSRHRQRHSGTQECRKYQDKAIMPSITSNSAFITNTNINTNSTTSSIPASKMSNVVPTISAGVEITKISETSSAITAICALTEPRSSSLASCVALDVGDVNRSVVTIEDS</sequence>
<evidence type="ECO:0000313" key="2">
    <source>
        <dbReference type="Proteomes" id="UP000092460"/>
    </source>
</evidence>
<proteinExistence type="predicted"/>
<evidence type="ECO:0000313" key="1">
    <source>
        <dbReference type="EnsemblMetazoa" id="GPPI038812-PA"/>
    </source>
</evidence>